<protein>
    <recommendedName>
        <fullName evidence="4">Peptidase M15B domain-containing protein</fullName>
    </recommendedName>
</protein>
<sequence>MPVNARAVRASGRTATASTRALRARARAVPVRARAVRAKAWGGPVSGRNVRLRGISYSMPGRTADTTRARRTVVAQARARMVGAMMWRQHRRFRAVRLQHPQATRRLRLAGLRWRSSGHCVDRLGPSCTSLASVRLGTLWGLVNLRHRSHCPLTVTGGTETGHAGGRYSHGNGYKIDIAHNRCVDRYVRRKRAGQVRRDGARLFYERHPQGYTVYANEPSHWDILFR</sequence>
<organism evidence="2 3">
    <name type="scientific">Sphaerisporangium corydalis</name>
    <dbReference type="NCBI Taxonomy" id="1441875"/>
    <lineage>
        <taxon>Bacteria</taxon>
        <taxon>Bacillati</taxon>
        <taxon>Actinomycetota</taxon>
        <taxon>Actinomycetes</taxon>
        <taxon>Streptosporangiales</taxon>
        <taxon>Streptosporangiaceae</taxon>
        <taxon>Sphaerisporangium</taxon>
    </lineage>
</organism>
<accession>A0ABV9EH06</accession>
<name>A0ABV9EH06_9ACTN</name>
<dbReference type="RefSeq" id="WP_262840856.1">
    <property type="nucleotide sequence ID" value="NZ_JANZYP010000002.1"/>
</dbReference>
<comment type="caution">
    <text evidence="2">The sequence shown here is derived from an EMBL/GenBank/DDBJ whole genome shotgun (WGS) entry which is preliminary data.</text>
</comment>
<proteinExistence type="predicted"/>
<evidence type="ECO:0008006" key="4">
    <source>
        <dbReference type="Google" id="ProtNLM"/>
    </source>
</evidence>
<dbReference type="Proteomes" id="UP001595891">
    <property type="component" value="Unassembled WGS sequence"/>
</dbReference>
<evidence type="ECO:0000256" key="1">
    <source>
        <dbReference type="SAM" id="MobiDB-lite"/>
    </source>
</evidence>
<reference evidence="3" key="1">
    <citation type="journal article" date="2019" name="Int. J. Syst. Evol. Microbiol.">
        <title>The Global Catalogue of Microorganisms (GCM) 10K type strain sequencing project: providing services to taxonomists for standard genome sequencing and annotation.</title>
        <authorList>
            <consortium name="The Broad Institute Genomics Platform"/>
            <consortium name="The Broad Institute Genome Sequencing Center for Infectious Disease"/>
            <person name="Wu L."/>
            <person name="Ma J."/>
        </authorList>
    </citation>
    <scope>NUCLEOTIDE SEQUENCE [LARGE SCALE GENOMIC DNA]</scope>
    <source>
        <strain evidence="3">CCUG 49560</strain>
    </source>
</reference>
<evidence type="ECO:0000313" key="2">
    <source>
        <dbReference type="EMBL" id="MFC4588094.1"/>
    </source>
</evidence>
<keyword evidence="3" id="KW-1185">Reference proteome</keyword>
<evidence type="ECO:0000313" key="3">
    <source>
        <dbReference type="Proteomes" id="UP001595891"/>
    </source>
</evidence>
<dbReference type="EMBL" id="JBHSFN010000010">
    <property type="protein sequence ID" value="MFC4588094.1"/>
    <property type="molecule type" value="Genomic_DNA"/>
</dbReference>
<feature type="region of interest" description="Disordered" evidence="1">
    <location>
        <begin position="1"/>
        <end position="21"/>
    </location>
</feature>
<gene>
    <name evidence="2" type="ORF">ACFO8L_18540</name>
</gene>